<dbReference type="EC" id="4.2.1.135" evidence="3"/>
<dbReference type="PANTHER" id="PTHR43318:SF1">
    <property type="entry name" value="POLYSACCHARIDE BIOSYNTHESIS PROTEIN EPSC-RELATED"/>
    <property type="match status" value="1"/>
</dbReference>
<dbReference type="Pfam" id="PF02719">
    <property type="entry name" value="Polysacc_synt_2"/>
    <property type="match status" value="1"/>
</dbReference>
<gene>
    <name evidence="3" type="primary">pglF_2</name>
    <name evidence="3" type="ORF">DEA8626_00394</name>
</gene>
<comment type="similarity">
    <text evidence="1">Belongs to the polysaccharide synthase family.</text>
</comment>
<dbReference type="EMBL" id="OMOQ01000001">
    <property type="protein sequence ID" value="SPH16880.1"/>
    <property type="molecule type" value="Genomic_DNA"/>
</dbReference>
<dbReference type="AlphaFoldDB" id="A0A2R8B2V2"/>
<dbReference type="Proteomes" id="UP000244924">
    <property type="component" value="Unassembled WGS sequence"/>
</dbReference>
<dbReference type="InterPro" id="IPR036291">
    <property type="entry name" value="NAD(P)-bd_dom_sf"/>
</dbReference>
<keyword evidence="4" id="KW-1185">Reference proteome</keyword>
<evidence type="ECO:0000313" key="3">
    <source>
        <dbReference type="EMBL" id="SPH16880.1"/>
    </source>
</evidence>
<proteinExistence type="inferred from homology"/>
<organism evidence="3 4">
    <name type="scientific">Albidovulum aquaemixtae</name>
    <dbReference type="NCBI Taxonomy" id="1542388"/>
    <lineage>
        <taxon>Bacteria</taxon>
        <taxon>Pseudomonadati</taxon>
        <taxon>Pseudomonadota</taxon>
        <taxon>Alphaproteobacteria</taxon>
        <taxon>Rhodobacterales</taxon>
        <taxon>Paracoccaceae</taxon>
        <taxon>Albidovulum</taxon>
    </lineage>
</organism>
<evidence type="ECO:0000259" key="2">
    <source>
        <dbReference type="Pfam" id="PF02719"/>
    </source>
</evidence>
<accession>A0A2R8B2V2</accession>
<protein>
    <submittedName>
        <fullName evidence="3">UDP-N-acetyl-alpha-D-glucosamine C6 dehydratase</fullName>
        <ecNumber evidence="3">4.2.1.135</ecNumber>
    </submittedName>
</protein>
<sequence>MLDMDLSNAALDREIVGRGTSFFAADIDALKGSLTEMISGSRILVIGGAGSIGFQTLRTVAAFGPKAMHVIDHNENGLAELVRAVRASPVPFPVDDFLTLPFDYGGAPFALWLNARATDYDYVLNFAALKHVRSEKDAYSILAMLETNVLHLENLARMLAEARGLKRMFCVSTDKAANPSSMMGATKRLMEHALFLPMQDRAEPLASTSARFANVAFSNGSLLQSWQMRLAQRQPMACPEGCRRFFVTLPESGHLCTLAAFGLEPGGIAAPALRPEKHLVLLQDVATRFLQSQGIAPVFTRDEAEALSSVEALAAARKWPVLLTPLDTAGEKPYEEFVAEGEEALVTPMPSILRIAYKAPQNPDAFARLLDDLKGLLGRSHQSRPVTIDELKASIGAVEASFLKGHVVSAKSLDQRI</sequence>
<keyword evidence="3" id="KW-0456">Lyase</keyword>
<dbReference type="Gene3D" id="3.40.50.720">
    <property type="entry name" value="NAD(P)-binding Rossmann-like Domain"/>
    <property type="match status" value="1"/>
</dbReference>
<dbReference type="GO" id="GO:0016829">
    <property type="term" value="F:lyase activity"/>
    <property type="evidence" value="ECO:0007669"/>
    <property type="project" value="UniProtKB-KW"/>
</dbReference>
<evidence type="ECO:0000256" key="1">
    <source>
        <dbReference type="ARBA" id="ARBA00007430"/>
    </source>
</evidence>
<dbReference type="InterPro" id="IPR003869">
    <property type="entry name" value="Polysac_CapD-like"/>
</dbReference>
<evidence type="ECO:0000313" key="4">
    <source>
        <dbReference type="Proteomes" id="UP000244924"/>
    </source>
</evidence>
<name>A0A2R8B2V2_9RHOB</name>
<dbReference type="RefSeq" id="WP_219929151.1">
    <property type="nucleotide sequence ID" value="NZ_OMOQ01000001.1"/>
</dbReference>
<reference evidence="3 4" key="1">
    <citation type="submission" date="2018-03" db="EMBL/GenBank/DDBJ databases">
        <authorList>
            <person name="Keele B.F."/>
        </authorList>
    </citation>
    <scope>NUCLEOTIDE SEQUENCE [LARGE SCALE GENOMIC DNA]</scope>
    <source>
        <strain evidence="3 4">CECT 8626</strain>
    </source>
</reference>
<feature type="domain" description="Polysaccharide biosynthesis protein CapD-like" evidence="2">
    <location>
        <begin position="43"/>
        <end position="354"/>
    </location>
</feature>
<dbReference type="InterPro" id="IPR051203">
    <property type="entry name" value="Polysaccharide_Synthase-Rel"/>
</dbReference>
<dbReference type="Gene3D" id="3.90.25.40">
    <property type="match status" value="1"/>
</dbReference>
<dbReference type="PANTHER" id="PTHR43318">
    <property type="entry name" value="UDP-N-ACETYLGLUCOSAMINE 4,6-DEHYDRATASE"/>
    <property type="match status" value="1"/>
</dbReference>
<dbReference type="SUPFAM" id="SSF51735">
    <property type="entry name" value="NAD(P)-binding Rossmann-fold domains"/>
    <property type="match status" value="1"/>
</dbReference>